<dbReference type="Proteomes" id="UP001156441">
    <property type="component" value="Unassembled WGS sequence"/>
</dbReference>
<evidence type="ECO:0000259" key="1">
    <source>
        <dbReference type="Pfam" id="PF09362"/>
    </source>
</evidence>
<dbReference type="Pfam" id="PF09362">
    <property type="entry name" value="DUF1996"/>
    <property type="match status" value="1"/>
</dbReference>
<dbReference type="PANTHER" id="PTHR43662">
    <property type="match status" value="1"/>
</dbReference>
<dbReference type="EMBL" id="JAFFZE010000010">
    <property type="protein sequence ID" value="MCT2583675.1"/>
    <property type="molecule type" value="Genomic_DNA"/>
</dbReference>
<dbReference type="InterPro" id="IPR018535">
    <property type="entry name" value="DUF1996"/>
</dbReference>
<organism evidence="2 3">
    <name type="scientific">Actinophytocola gossypii</name>
    <dbReference type="NCBI Taxonomy" id="2812003"/>
    <lineage>
        <taxon>Bacteria</taxon>
        <taxon>Bacillati</taxon>
        <taxon>Actinomycetota</taxon>
        <taxon>Actinomycetes</taxon>
        <taxon>Pseudonocardiales</taxon>
        <taxon>Pseudonocardiaceae</taxon>
    </lineage>
</organism>
<proteinExistence type="predicted"/>
<protein>
    <submittedName>
        <fullName evidence="2">DUF1996 domain-containing protein</fullName>
    </submittedName>
</protein>
<comment type="caution">
    <text evidence="2">The sequence shown here is derived from an EMBL/GenBank/DDBJ whole genome shotgun (WGS) entry which is preliminary data.</text>
</comment>
<evidence type="ECO:0000313" key="2">
    <source>
        <dbReference type="EMBL" id="MCT2583675.1"/>
    </source>
</evidence>
<keyword evidence="3" id="KW-1185">Reference proteome</keyword>
<name>A0ABT2J869_9PSEU</name>
<accession>A0ABT2J869</accession>
<reference evidence="2 3" key="1">
    <citation type="submission" date="2021-02" db="EMBL/GenBank/DDBJ databases">
        <title>Actinophytocola xerophila sp. nov., isolated from soil of cotton cropping field.</title>
        <authorList>
            <person name="Huang R."/>
            <person name="Chen X."/>
            <person name="Ge X."/>
            <person name="Liu W."/>
        </authorList>
    </citation>
    <scope>NUCLEOTIDE SEQUENCE [LARGE SCALE GENOMIC DNA]</scope>
    <source>
        <strain evidence="2 3">S1-96</strain>
    </source>
</reference>
<gene>
    <name evidence="2" type="ORF">JT362_11155</name>
</gene>
<evidence type="ECO:0000313" key="3">
    <source>
        <dbReference type="Proteomes" id="UP001156441"/>
    </source>
</evidence>
<dbReference type="PANTHER" id="PTHR43662:SF3">
    <property type="entry name" value="DOMAIN PROTEIN, PUTATIVE (AFU_ORTHOLOGUE AFUA_6G11970)-RELATED"/>
    <property type="match status" value="1"/>
</dbReference>
<feature type="domain" description="DUF1996" evidence="1">
    <location>
        <begin position="73"/>
        <end position="266"/>
    </location>
</feature>
<sequence>MPPVPPDAPEDEFGNEDCTDELGPFAQDFVSIFEVEPNNLADSPAPGANASTGTFVSDCGTNENEKFNSDNLIAAPGKVNAAEHTHGHVGNLDTNAGSTDESLLAAGTTCENQADKSSYYWPVLRVRNADGNGAEDDTNAHNTGEILRPASVLLEFRGNAQSDVVAMPPLLKVLTGNSKAETNDNANTNAKWTCSGFEDRITDKYPLCPRGSQVVRIADFPSCSDGNTDSANHRDHIVFPDETGACPEGTQAVPQLRITLSYDVPRGRVFALDAFPAELHSPRTDHNDFINVMSEDLMNEVVSCINSGRNC</sequence>